<evidence type="ECO:0000313" key="7">
    <source>
        <dbReference type="EMBL" id="QMW22737.1"/>
    </source>
</evidence>
<dbReference type="GO" id="GO:0005829">
    <property type="term" value="C:cytosol"/>
    <property type="evidence" value="ECO:0007669"/>
    <property type="project" value="TreeGrafter"/>
</dbReference>
<gene>
    <name evidence="4" type="primary">aroE</name>
    <name evidence="7" type="ORF">H3309_15765</name>
</gene>
<dbReference type="GO" id="GO:0050661">
    <property type="term" value="F:NADP binding"/>
    <property type="evidence" value="ECO:0007669"/>
    <property type="project" value="TreeGrafter"/>
</dbReference>
<feature type="binding site" evidence="4">
    <location>
        <position position="243"/>
    </location>
    <ligand>
        <name>shikimate</name>
        <dbReference type="ChEBI" id="CHEBI:36208"/>
    </ligand>
</feature>
<reference evidence="7 8" key="1">
    <citation type="submission" date="2020-07" db="EMBL/GenBank/DDBJ databases">
        <title>Complete genome sequence for Sandaracinobacter sp. M6.</title>
        <authorList>
            <person name="Tang Y."/>
            <person name="Liu Q."/>
            <person name="Guo Z."/>
            <person name="Lei P."/>
            <person name="Huang B."/>
        </authorList>
    </citation>
    <scope>NUCLEOTIDE SEQUENCE [LARGE SCALE GENOMIC DNA]</scope>
    <source>
        <strain evidence="7 8">M6</strain>
    </source>
</reference>
<dbReference type="SUPFAM" id="SSF53223">
    <property type="entry name" value="Aminoacid dehydrogenase-like, N-terminal domain"/>
    <property type="match status" value="1"/>
</dbReference>
<dbReference type="EC" id="1.1.1.25" evidence="4"/>
<dbReference type="PANTHER" id="PTHR21089">
    <property type="entry name" value="SHIKIMATE DEHYDROGENASE"/>
    <property type="match status" value="1"/>
</dbReference>
<dbReference type="GO" id="GO:0009423">
    <property type="term" value="P:chorismate biosynthetic process"/>
    <property type="evidence" value="ECO:0007669"/>
    <property type="project" value="UniProtKB-UniRule"/>
</dbReference>
<dbReference type="CDD" id="cd01065">
    <property type="entry name" value="NAD_bind_Shikimate_DH"/>
    <property type="match status" value="1"/>
</dbReference>
<dbReference type="GO" id="GO:0019632">
    <property type="term" value="P:shikimate metabolic process"/>
    <property type="evidence" value="ECO:0007669"/>
    <property type="project" value="TreeGrafter"/>
</dbReference>
<dbReference type="HAMAP" id="MF_00222">
    <property type="entry name" value="Shikimate_DH_AroE"/>
    <property type="match status" value="1"/>
</dbReference>
<dbReference type="SUPFAM" id="SSF51735">
    <property type="entry name" value="NAD(P)-binding Rossmann-fold domains"/>
    <property type="match status" value="1"/>
</dbReference>
<keyword evidence="4" id="KW-0028">Amino-acid biosynthesis</keyword>
<feature type="binding site" evidence="4">
    <location>
        <position position="88"/>
    </location>
    <ligand>
        <name>shikimate</name>
        <dbReference type="ChEBI" id="CHEBI:36208"/>
    </ligand>
</feature>
<evidence type="ECO:0000256" key="3">
    <source>
        <dbReference type="ARBA" id="ARBA00023141"/>
    </source>
</evidence>
<accession>A0A7G5IH95</accession>
<dbReference type="Pfam" id="PF08501">
    <property type="entry name" value="Shikimate_dh_N"/>
    <property type="match status" value="1"/>
</dbReference>
<comment type="catalytic activity">
    <reaction evidence="4">
        <text>shikimate + NADP(+) = 3-dehydroshikimate + NADPH + H(+)</text>
        <dbReference type="Rhea" id="RHEA:17737"/>
        <dbReference type="ChEBI" id="CHEBI:15378"/>
        <dbReference type="ChEBI" id="CHEBI:16630"/>
        <dbReference type="ChEBI" id="CHEBI:36208"/>
        <dbReference type="ChEBI" id="CHEBI:57783"/>
        <dbReference type="ChEBI" id="CHEBI:58349"/>
        <dbReference type="EC" id="1.1.1.25"/>
    </reaction>
</comment>
<dbReference type="Gene3D" id="3.40.50.720">
    <property type="entry name" value="NAD(P)-binding Rossmann-like Domain"/>
    <property type="match status" value="1"/>
</dbReference>
<evidence type="ECO:0000256" key="2">
    <source>
        <dbReference type="ARBA" id="ARBA00023002"/>
    </source>
</evidence>
<proteinExistence type="inferred from homology"/>
<evidence type="ECO:0000313" key="8">
    <source>
        <dbReference type="Proteomes" id="UP000515292"/>
    </source>
</evidence>
<protein>
    <recommendedName>
        <fullName evidence="4">Shikimate dehydrogenase (NADP(+))</fullName>
        <shortName evidence="4">SDH</shortName>
        <ecNumber evidence="4">1.1.1.25</ecNumber>
    </recommendedName>
</protein>
<feature type="binding site" evidence="4">
    <location>
        <position position="215"/>
    </location>
    <ligand>
        <name>shikimate</name>
        <dbReference type="ChEBI" id="CHEBI:36208"/>
    </ligand>
</feature>
<comment type="function">
    <text evidence="4">Involved in the biosynthesis of the chorismate, which leads to the biosynthesis of aromatic amino acids. Catalyzes the reversible NADPH linked reduction of 3-dehydroshikimate (DHSA) to yield shikimate (SA).</text>
</comment>
<feature type="binding site" evidence="4">
    <location>
        <position position="236"/>
    </location>
    <ligand>
        <name>NADP(+)</name>
        <dbReference type="ChEBI" id="CHEBI:58349"/>
    </ligand>
</feature>
<feature type="binding site" evidence="4">
    <location>
        <begin position="122"/>
        <end position="126"/>
    </location>
    <ligand>
        <name>NADP(+)</name>
        <dbReference type="ChEBI" id="CHEBI:58349"/>
    </ligand>
</feature>
<sequence length="270" mass="27592">MSLPVAGVVGWPVAHSKSPLIHRFWLRCLSLDGEYVRLPVKPEALPAALAGLPVLGFRGVNVTVPHKEAALRACGHVDASAAAVGAANIVCVREDGTLSAHNSDVQGVLAAGLPKDGLVVIGAGGAARAALTAASLVGAKSVTLVVRDAAKGRALLAAFRLVGDVIGFEEGLPAATAMLVNAGPLGMVGQPAMPLPLLVAVEGLRADASVFDMVYAPLETDLLGAARRRGLRVVDGLTMLIAQAAAAFRLFYGVEAPRERDAELRGLLGG</sequence>
<dbReference type="KEGG" id="sand:H3309_15765"/>
<dbReference type="Pfam" id="PF18317">
    <property type="entry name" value="SDH_C"/>
    <property type="match status" value="1"/>
</dbReference>
<comment type="subunit">
    <text evidence="4">Homodimer.</text>
</comment>
<keyword evidence="4" id="KW-0521">NADP</keyword>
<comment type="pathway">
    <text evidence="1 4">Metabolic intermediate biosynthesis; chorismate biosynthesis; chorismate from D-erythrose 4-phosphate and phosphoenolpyruvate: step 4/7.</text>
</comment>
<dbReference type="GO" id="GO:0009073">
    <property type="term" value="P:aromatic amino acid family biosynthetic process"/>
    <property type="evidence" value="ECO:0007669"/>
    <property type="project" value="UniProtKB-KW"/>
</dbReference>
<dbReference type="Gene3D" id="3.40.50.10860">
    <property type="entry name" value="Leucine Dehydrogenase, chain A, domain 1"/>
    <property type="match status" value="1"/>
</dbReference>
<feature type="binding site" evidence="4">
    <location>
        <position position="63"/>
    </location>
    <ligand>
        <name>shikimate</name>
        <dbReference type="ChEBI" id="CHEBI:36208"/>
    </ligand>
</feature>
<evidence type="ECO:0000256" key="4">
    <source>
        <dbReference type="HAMAP-Rule" id="MF_00222"/>
    </source>
</evidence>
<organism evidence="7 8">
    <name type="scientific">Sandaracinobacteroides saxicola</name>
    <dbReference type="NCBI Taxonomy" id="2759707"/>
    <lineage>
        <taxon>Bacteria</taxon>
        <taxon>Pseudomonadati</taxon>
        <taxon>Pseudomonadota</taxon>
        <taxon>Alphaproteobacteria</taxon>
        <taxon>Sphingomonadales</taxon>
        <taxon>Sphingosinicellaceae</taxon>
        <taxon>Sandaracinobacteroides</taxon>
    </lineage>
</organism>
<feature type="binding site" evidence="4">
    <location>
        <position position="104"/>
    </location>
    <ligand>
        <name>shikimate</name>
        <dbReference type="ChEBI" id="CHEBI:36208"/>
    </ligand>
</feature>
<dbReference type="PANTHER" id="PTHR21089:SF1">
    <property type="entry name" value="BIFUNCTIONAL 3-DEHYDROQUINATE DEHYDRATASE_SHIKIMATE DEHYDROGENASE, CHLOROPLASTIC"/>
    <property type="match status" value="1"/>
</dbReference>
<keyword evidence="2 4" id="KW-0560">Oxidoreductase</keyword>
<dbReference type="GO" id="GO:0008652">
    <property type="term" value="P:amino acid biosynthetic process"/>
    <property type="evidence" value="ECO:0007669"/>
    <property type="project" value="UniProtKB-KW"/>
</dbReference>
<evidence type="ECO:0000256" key="1">
    <source>
        <dbReference type="ARBA" id="ARBA00004871"/>
    </source>
</evidence>
<keyword evidence="8" id="KW-1185">Reference proteome</keyword>
<feature type="active site" description="Proton acceptor" evidence="4">
    <location>
        <position position="67"/>
    </location>
</feature>
<feature type="domain" description="SDH C-terminal" evidence="6">
    <location>
        <begin position="236"/>
        <end position="259"/>
    </location>
</feature>
<dbReference type="RefSeq" id="WP_182295917.1">
    <property type="nucleotide sequence ID" value="NZ_CP059851.1"/>
</dbReference>
<comment type="caution">
    <text evidence="4">Lacks conserved residue(s) required for the propagation of feature annotation.</text>
</comment>
<feature type="domain" description="Shikimate dehydrogenase substrate binding N-terminal" evidence="5">
    <location>
        <begin position="8"/>
        <end position="90"/>
    </location>
</feature>
<dbReference type="AlphaFoldDB" id="A0A7G5IH95"/>
<evidence type="ECO:0000259" key="5">
    <source>
        <dbReference type="Pfam" id="PF08501"/>
    </source>
</evidence>
<name>A0A7G5IH95_9SPHN</name>
<dbReference type="Proteomes" id="UP000515292">
    <property type="component" value="Chromosome"/>
</dbReference>
<dbReference type="GO" id="GO:0004764">
    <property type="term" value="F:shikimate 3-dehydrogenase (NADP+) activity"/>
    <property type="evidence" value="ECO:0007669"/>
    <property type="project" value="UniProtKB-UniRule"/>
</dbReference>
<evidence type="ECO:0000259" key="6">
    <source>
        <dbReference type="Pfam" id="PF18317"/>
    </source>
</evidence>
<dbReference type="InterPro" id="IPR041121">
    <property type="entry name" value="SDH_C"/>
</dbReference>
<feature type="binding site" evidence="4">
    <location>
        <position position="213"/>
    </location>
    <ligand>
        <name>NADP(+)</name>
        <dbReference type="ChEBI" id="CHEBI:58349"/>
    </ligand>
</feature>
<comment type="similarity">
    <text evidence="4">Belongs to the shikimate dehydrogenase family.</text>
</comment>
<dbReference type="InterPro" id="IPR022893">
    <property type="entry name" value="Shikimate_DH_fam"/>
</dbReference>
<dbReference type="UniPathway" id="UPA00053">
    <property type="reaction ID" value="UER00087"/>
</dbReference>
<dbReference type="InterPro" id="IPR046346">
    <property type="entry name" value="Aminoacid_DH-like_N_sf"/>
</dbReference>
<dbReference type="InterPro" id="IPR013708">
    <property type="entry name" value="Shikimate_DH-bd_N"/>
</dbReference>
<dbReference type="InterPro" id="IPR036291">
    <property type="entry name" value="NAD(P)-bd_dom_sf"/>
</dbReference>
<dbReference type="EMBL" id="CP059851">
    <property type="protein sequence ID" value="QMW22737.1"/>
    <property type="molecule type" value="Genomic_DNA"/>
</dbReference>
<feature type="binding site" evidence="4">
    <location>
        <begin position="16"/>
        <end position="18"/>
    </location>
    <ligand>
        <name>shikimate</name>
        <dbReference type="ChEBI" id="CHEBI:36208"/>
    </ligand>
</feature>
<keyword evidence="3 4" id="KW-0057">Aromatic amino acid biosynthesis</keyword>